<accession>A0A7J7D2L4</accession>
<protein>
    <submittedName>
        <fullName evidence="1">Uncharacterized protein</fullName>
    </submittedName>
</protein>
<dbReference type="Proteomes" id="UP000593562">
    <property type="component" value="Unassembled WGS sequence"/>
</dbReference>
<evidence type="ECO:0000313" key="2">
    <source>
        <dbReference type="Proteomes" id="UP000593562"/>
    </source>
</evidence>
<proteinExistence type="predicted"/>
<reference evidence="1 2" key="1">
    <citation type="journal article" date="2020" name="Nat. Commun.">
        <title>Genome of Tripterygium wilfordii and identification of cytochrome P450 involved in triptolide biosynthesis.</title>
        <authorList>
            <person name="Tu L."/>
            <person name="Su P."/>
            <person name="Zhang Z."/>
            <person name="Gao L."/>
            <person name="Wang J."/>
            <person name="Hu T."/>
            <person name="Zhou J."/>
            <person name="Zhang Y."/>
            <person name="Zhao Y."/>
            <person name="Liu Y."/>
            <person name="Song Y."/>
            <person name="Tong Y."/>
            <person name="Lu Y."/>
            <person name="Yang J."/>
            <person name="Xu C."/>
            <person name="Jia M."/>
            <person name="Peters R.J."/>
            <person name="Huang L."/>
            <person name="Gao W."/>
        </authorList>
    </citation>
    <scope>NUCLEOTIDE SEQUENCE [LARGE SCALE GENOMIC DNA]</scope>
    <source>
        <strain evidence="2">cv. XIE 37</strain>
        <tissue evidence="1">Leaf</tissue>
    </source>
</reference>
<dbReference type="EMBL" id="JAAARO010000011">
    <property type="protein sequence ID" value="KAF5740563.1"/>
    <property type="molecule type" value="Genomic_DNA"/>
</dbReference>
<comment type="caution">
    <text evidence="1">The sequence shown here is derived from an EMBL/GenBank/DDBJ whole genome shotgun (WGS) entry which is preliminary data.</text>
</comment>
<name>A0A7J7D2L4_TRIWF</name>
<organism evidence="1 2">
    <name type="scientific">Tripterygium wilfordii</name>
    <name type="common">Thunder God vine</name>
    <dbReference type="NCBI Taxonomy" id="458696"/>
    <lineage>
        <taxon>Eukaryota</taxon>
        <taxon>Viridiplantae</taxon>
        <taxon>Streptophyta</taxon>
        <taxon>Embryophyta</taxon>
        <taxon>Tracheophyta</taxon>
        <taxon>Spermatophyta</taxon>
        <taxon>Magnoliopsida</taxon>
        <taxon>eudicotyledons</taxon>
        <taxon>Gunneridae</taxon>
        <taxon>Pentapetalae</taxon>
        <taxon>rosids</taxon>
        <taxon>fabids</taxon>
        <taxon>Celastrales</taxon>
        <taxon>Celastraceae</taxon>
        <taxon>Tripterygium</taxon>
    </lineage>
</organism>
<evidence type="ECO:0000313" key="1">
    <source>
        <dbReference type="EMBL" id="KAF5740563.1"/>
    </source>
</evidence>
<dbReference type="InParanoid" id="A0A7J7D2L4"/>
<keyword evidence="2" id="KW-1185">Reference proteome</keyword>
<dbReference type="PANTHER" id="PTHR33471">
    <property type="entry name" value="ATP-DEPENDENT ZINC METALLOPROTEASE-RELATED"/>
    <property type="match status" value="1"/>
</dbReference>
<dbReference type="PANTHER" id="PTHR33471:SF1">
    <property type="entry name" value="OS01G0382700 PROTEIN"/>
    <property type="match status" value="1"/>
</dbReference>
<dbReference type="AlphaFoldDB" id="A0A7J7D2L4"/>
<gene>
    <name evidence="1" type="ORF">HS088_TW11G00637</name>
</gene>
<sequence length="100" mass="11569">MFKEREAGHFLIACLLGILPKGYTLSSLETFKKERSLNVQVGTTFVDFELLELDILLKRGFTQKKADTPSQMVCTEHLILRVTMKWRKQDLQKPCPLENL</sequence>